<dbReference type="Pfam" id="PF13489">
    <property type="entry name" value="Methyltransf_23"/>
    <property type="match status" value="1"/>
</dbReference>
<dbReference type="SUPFAM" id="SSF53335">
    <property type="entry name" value="S-adenosyl-L-methionine-dependent methyltransferases"/>
    <property type="match status" value="1"/>
</dbReference>
<sequence length="258" mass="28789">MKLTNAFGLLADFWLAIRAAFIPTVNDVFNTPSLLFSPSLVSKRFMAYVWVAFADSTDDAGRAVKFGLITPHAHGVVLDIGAGHGHTVHYLDRQKVTQYVALEPNTRMHSHIRTRANAAGFVEPDGSLAILSYGAQDTARIAAALGPVDTIVSVLTLCSVPEPERTLHNLVGDVLKAGGTLLFYEHVRNPREDVAWWQRFWTPMWQTAFDGCKLDRATHVWIDAMPVWETKKVWGKDGEDFESLFWHRAGRFVKKGDA</sequence>
<dbReference type="AlphaFoldDB" id="A0A4S4MY96"/>
<accession>A0A4S4MY96</accession>
<organism evidence="2 3">
    <name type="scientific">Antrodiella citrinella</name>
    <dbReference type="NCBI Taxonomy" id="2447956"/>
    <lineage>
        <taxon>Eukaryota</taxon>
        <taxon>Fungi</taxon>
        <taxon>Dikarya</taxon>
        <taxon>Basidiomycota</taxon>
        <taxon>Agaricomycotina</taxon>
        <taxon>Agaricomycetes</taxon>
        <taxon>Polyporales</taxon>
        <taxon>Steccherinaceae</taxon>
        <taxon>Antrodiella</taxon>
    </lineage>
</organism>
<evidence type="ECO:0000313" key="3">
    <source>
        <dbReference type="Proteomes" id="UP000308730"/>
    </source>
</evidence>
<dbReference type="InterPro" id="IPR029063">
    <property type="entry name" value="SAM-dependent_MTases_sf"/>
</dbReference>
<dbReference type="OrthoDB" id="540004at2759"/>
<keyword evidence="1" id="KW-0732">Signal</keyword>
<name>A0A4S4MY96_9APHY</name>
<gene>
    <name evidence="2" type="ORF">EUX98_g3738</name>
</gene>
<reference evidence="2 3" key="1">
    <citation type="submission" date="2019-02" db="EMBL/GenBank/DDBJ databases">
        <title>Genome sequencing of the rare red list fungi Antrodiella citrinella (Flaviporus citrinellus).</title>
        <authorList>
            <person name="Buettner E."/>
            <person name="Kellner H."/>
        </authorList>
    </citation>
    <scope>NUCLEOTIDE SEQUENCE [LARGE SCALE GENOMIC DNA]</scope>
    <source>
        <strain evidence="2 3">DSM 108506</strain>
    </source>
</reference>
<dbReference type="PANTHER" id="PTHR45036:SF1">
    <property type="entry name" value="METHYLTRANSFERASE LIKE 7A"/>
    <property type="match status" value="1"/>
</dbReference>
<dbReference type="PANTHER" id="PTHR45036">
    <property type="entry name" value="METHYLTRANSFERASE LIKE 7B"/>
    <property type="match status" value="1"/>
</dbReference>
<dbReference type="EMBL" id="SGPM01000080">
    <property type="protein sequence ID" value="THH30458.1"/>
    <property type="molecule type" value="Genomic_DNA"/>
</dbReference>
<feature type="chain" id="PRO_5020318039" description="Methyltransferase type 11 domain-containing protein" evidence="1">
    <location>
        <begin position="20"/>
        <end position="258"/>
    </location>
</feature>
<dbReference type="CDD" id="cd02440">
    <property type="entry name" value="AdoMet_MTases"/>
    <property type="match status" value="1"/>
</dbReference>
<dbReference type="Gene3D" id="3.40.50.150">
    <property type="entry name" value="Vaccinia Virus protein VP39"/>
    <property type="match status" value="1"/>
</dbReference>
<evidence type="ECO:0000256" key="1">
    <source>
        <dbReference type="SAM" id="SignalP"/>
    </source>
</evidence>
<evidence type="ECO:0008006" key="4">
    <source>
        <dbReference type="Google" id="ProtNLM"/>
    </source>
</evidence>
<proteinExistence type="predicted"/>
<dbReference type="Proteomes" id="UP000308730">
    <property type="component" value="Unassembled WGS sequence"/>
</dbReference>
<comment type="caution">
    <text evidence="2">The sequence shown here is derived from an EMBL/GenBank/DDBJ whole genome shotgun (WGS) entry which is preliminary data.</text>
</comment>
<evidence type="ECO:0000313" key="2">
    <source>
        <dbReference type="EMBL" id="THH30458.1"/>
    </source>
</evidence>
<feature type="signal peptide" evidence="1">
    <location>
        <begin position="1"/>
        <end position="19"/>
    </location>
</feature>
<keyword evidence="3" id="KW-1185">Reference proteome</keyword>
<protein>
    <recommendedName>
        <fullName evidence="4">Methyltransferase type 11 domain-containing protein</fullName>
    </recommendedName>
</protein>
<dbReference type="InterPro" id="IPR052356">
    <property type="entry name" value="Thiol_S-MT"/>
</dbReference>